<dbReference type="eggNOG" id="COG0457">
    <property type="taxonomic scope" value="Bacteria"/>
</dbReference>
<dbReference type="InterPro" id="IPR027417">
    <property type="entry name" value="P-loop_NTPase"/>
</dbReference>
<gene>
    <name evidence="4" type="ORF">KSU1_D0771</name>
</gene>
<protein>
    <submittedName>
        <fullName evidence="4">Sulfotransferase</fullName>
    </submittedName>
</protein>
<comment type="caution">
    <text evidence="4">The sequence shown here is derived from an EMBL/GenBank/DDBJ whole genome shotgun (WGS) entry which is preliminary data.</text>
</comment>
<dbReference type="Proteomes" id="UP000002985">
    <property type="component" value="Unassembled WGS sequence"/>
</dbReference>
<dbReference type="Gene3D" id="3.40.50.300">
    <property type="entry name" value="P-loop containing nucleotide triphosphate hydrolases"/>
    <property type="match status" value="1"/>
</dbReference>
<dbReference type="PANTHER" id="PTHR10605:SF56">
    <property type="entry name" value="BIFUNCTIONAL HEPARAN SULFATE N-DEACETYLASE_N-SULFOTRANSFERASE"/>
    <property type="match status" value="1"/>
</dbReference>
<name>I3IQT5_9BACT</name>
<reference evidence="4 5" key="1">
    <citation type="journal article" date="2012" name="FEBS Lett.">
        <title>Anammox organism KSU-1 expresses a NirK-type copper-containing nitrite reductase instead of a NirS-type with cytochrome cd1.</title>
        <authorList>
            <person name="Hira D."/>
            <person name="Toh H."/>
            <person name="Migita C.T."/>
            <person name="Okubo H."/>
            <person name="Nishiyama T."/>
            <person name="Hattori M."/>
            <person name="Furukawa K."/>
            <person name="Fujii T."/>
        </authorList>
    </citation>
    <scope>NUCLEOTIDE SEQUENCE [LARGE SCALE GENOMIC DNA]</scope>
</reference>
<dbReference type="STRING" id="247490.KSU1_D0771"/>
<keyword evidence="2" id="KW-0325">Glycoprotein</keyword>
<dbReference type="PANTHER" id="PTHR10605">
    <property type="entry name" value="HEPARAN SULFATE SULFOTRANSFERASE"/>
    <property type="match status" value="1"/>
</dbReference>
<evidence type="ECO:0000259" key="3">
    <source>
        <dbReference type="Pfam" id="PF00685"/>
    </source>
</evidence>
<dbReference type="AlphaFoldDB" id="I3IQT5"/>
<dbReference type="GO" id="GO:0008146">
    <property type="term" value="F:sulfotransferase activity"/>
    <property type="evidence" value="ECO:0007669"/>
    <property type="project" value="InterPro"/>
</dbReference>
<dbReference type="Pfam" id="PF00685">
    <property type="entry name" value="Sulfotransfer_1"/>
    <property type="match status" value="1"/>
</dbReference>
<evidence type="ECO:0000313" key="4">
    <source>
        <dbReference type="EMBL" id="GAB64080.1"/>
    </source>
</evidence>
<organism evidence="4 5">
    <name type="scientific">Candidatus Jettenia caeni</name>
    <dbReference type="NCBI Taxonomy" id="247490"/>
    <lineage>
        <taxon>Bacteria</taxon>
        <taxon>Pseudomonadati</taxon>
        <taxon>Planctomycetota</taxon>
        <taxon>Candidatus Brocadiia</taxon>
        <taxon>Candidatus Brocadiales</taxon>
        <taxon>Candidatus Brocadiaceae</taxon>
        <taxon>Candidatus Jettenia</taxon>
    </lineage>
</organism>
<dbReference type="InterPro" id="IPR037359">
    <property type="entry name" value="NST/OST"/>
</dbReference>
<dbReference type="InterPro" id="IPR000863">
    <property type="entry name" value="Sulfotransferase_dom"/>
</dbReference>
<evidence type="ECO:0000256" key="2">
    <source>
        <dbReference type="ARBA" id="ARBA00023180"/>
    </source>
</evidence>
<feature type="domain" description="Sulfotransferase" evidence="3">
    <location>
        <begin position="9"/>
        <end position="202"/>
    </location>
</feature>
<evidence type="ECO:0000256" key="1">
    <source>
        <dbReference type="ARBA" id="ARBA00022679"/>
    </source>
</evidence>
<sequence>MTSKIKLPTFFVVGVQKAGTTTLHDWLIQQSEVCLPRLKETHFFSRKDIYNRGLNWYLNQFPKYKDNVIVGEVDPDYIFYEEAPLRIRELVESPKFIFIFRNPIDRAYSHYLMSFSRGYETLSFKEALIVEASRCEQANKLYMPHHSYIARGMYCTQVNRYRKFFPTSAFLFIKFDDLFGENSCIDTYDKICKFIGINSFSRMVNFKKRQNQASKPRSITLRNFIYGHSPFKKAIGSLIPSESLKLKFAIFLDRINKSPIKIKSENWRESVPDKFWDVANDEILKVESLTGLNLHDWMHNKVSIKR</sequence>
<proteinExistence type="predicted"/>
<evidence type="ECO:0000313" key="5">
    <source>
        <dbReference type="Proteomes" id="UP000002985"/>
    </source>
</evidence>
<dbReference type="EMBL" id="BAFH01000004">
    <property type="protein sequence ID" value="GAB64080.1"/>
    <property type="molecule type" value="Genomic_DNA"/>
</dbReference>
<keyword evidence="5" id="KW-1185">Reference proteome</keyword>
<keyword evidence="1 4" id="KW-0808">Transferase</keyword>
<dbReference type="SUPFAM" id="SSF52540">
    <property type="entry name" value="P-loop containing nucleoside triphosphate hydrolases"/>
    <property type="match status" value="1"/>
</dbReference>
<accession>I3IQT5</accession>
<dbReference type="OrthoDB" id="9797480at2"/>